<keyword evidence="3" id="KW-0067">ATP-binding</keyword>
<evidence type="ECO:0000313" key="6">
    <source>
        <dbReference type="EMBL" id="KAK2825050.1"/>
    </source>
</evidence>
<accession>A0AA88LVM7</accession>
<dbReference type="GO" id="GO:0005886">
    <property type="term" value="C:plasma membrane"/>
    <property type="evidence" value="ECO:0007669"/>
    <property type="project" value="TreeGrafter"/>
</dbReference>
<feature type="transmembrane region" description="Helical" evidence="4">
    <location>
        <begin position="20"/>
        <end position="42"/>
    </location>
</feature>
<dbReference type="GO" id="GO:0007169">
    <property type="term" value="P:cell surface receptor protein tyrosine kinase signaling pathway"/>
    <property type="evidence" value="ECO:0007669"/>
    <property type="project" value="TreeGrafter"/>
</dbReference>
<keyword evidence="4" id="KW-0812">Transmembrane</keyword>
<dbReference type="Gene3D" id="1.10.510.10">
    <property type="entry name" value="Transferase(Phosphotransferase) domain 1"/>
    <property type="match status" value="1"/>
</dbReference>
<comment type="subcellular location">
    <subcellularLocation>
        <location evidence="1">Endomembrane system</location>
    </subcellularLocation>
</comment>
<evidence type="ECO:0000256" key="3">
    <source>
        <dbReference type="ARBA" id="ARBA00022840"/>
    </source>
</evidence>
<evidence type="ECO:0000313" key="7">
    <source>
        <dbReference type="Proteomes" id="UP001187315"/>
    </source>
</evidence>
<dbReference type="Gene3D" id="3.30.200.20">
    <property type="entry name" value="Phosphorylase Kinase, domain 1"/>
    <property type="match status" value="1"/>
</dbReference>
<evidence type="ECO:0000256" key="4">
    <source>
        <dbReference type="SAM" id="Phobius"/>
    </source>
</evidence>
<keyword evidence="7" id="KW-1185">Reference proteome</keyword>
<name>A0AA88LVM7_TACVA</name>
<dbReference type="SUPFAM" id="SSF56112">
    <property type="entry name" value="Protein kinase-like (PK-like)"/>
    <property type="match status" value="1"/>
</dbReference>
<evidence type="ECO:0000259" key="5">
    <source>
        <dbReference type="PROSITE" id="PS50011"/>
    </source>
</evidence>
<dbReference type="EMBL" id="JAVHJS010000020">
    <property type="protein sequence ID" value="KAK2825050.1"/>
    <property type="molecule type" value="Genomic_DNA"/>
</dbReference>
<dbReference type="InterPro" id="IPR001245">
    <property type="entry name" value="Ser-Thr/Tyr_kinase_cat_dom"/>
</dbReference>
<evidence type="ECO:0000256" key="2">
    <source>
        <dbReference type="ARBA" id="ARBA00022741"/>
    </source>
</evidence>
<dbReference type="GO" id="GO:0005524">
    <property type="term" value="F:ATP binding"/>
    <property type="evidence" value="ECO:0007669"/>
    <property type="project" value="UniProtKB-KW"/>
</dbReference>
<sequence>MDVQVTCNVSSLECGQLALIIIPSLLALSTLTIISRIIWSFLKNKSSVPKSSAVSFDQIGSLPGHRALSSWEMPTQCMLEEVEFVKNGRYGVTCKGQLKCDEVTTAVRIKMFRGSSSSHKAKEFVELALFYSTICKHDNLVHMLYCQTQRFPMYLVFEMSTPGNLLHFLWNLREGGPGMCHEEESFSERSVYLVAKQVATGLDYLLSEHRLVHGNIAACNMLIGSGLLVKVSGLALAFESRQTETETVGKERTADRVPLKWQAPERLLRFPVTSRSDVWSFGILLYELITLGAPPFPELEPSETFLQTLATYKLKRPPNCGGALFDLMKHCRMWNFKDRPAYSAIIKLLESYIHLADTKPLRAIQCMDISEYRRKAGVPP</sequence>
<dbReference type="GO" id="GO:0043235">
    <property type="term" value="C:receptor complex"/>
    <property type="evidence" value="ECO:0007669"/>
    <property type="project" value="TreeGrafter"/>
</dbReference>
<reference evidence="6" key="1">
    <citation type="submission" date="2023-08" db="EMBL/GenBank/DDBJ databases">
        <title>Pelteobagrus vachellii genome.</title>
        <authorList>
            <person name="Liu H."/>
        </authorList>
    </citation>
    <scope>NUCLEOTIDE SEQUENCE</scope>
    <source>
        <strain evidence="6">PRFRI_2022a</strain>
        <tissue evidence="6">Muscle</tissue>
    </source>
</reference>
<dbReference type="PRINTS" id="PR00109">
    <property type="entry name" value="TYRKINASE"/>
</dbReference>
<organism evidence="6 7">
    <name type="scientific">Tachysurus vachellii</name>
    <name type="common">Darkbarbel catfish</name>
    <name type="synonym">Pelteobagrus vachellii</name>
    <dbReference type="NCBI Taxonomy" id="175792"/>
    <lineage>
        <taxon>Eukaryota</taxon>
        <taxon>Metazoa</taxon>
        <taxon>Chordata</taxon>
        <taxon>Craniata</taxon>
        <taxon>Vertebrata</taxon>
        <taxon>Euteleostomi</taxon>
        <taxon>Actinopterygii</taxon>
        <taxon>Neopterygii</taxon>
        <taxon>Teleostei</taxon>
        <taxon>Ostariophysi</taxon>
        <taxon>Siluriformes</taxon>
        <taxon>Bagridae</taxon>
        <taxon>Tachysurus</taxon>
    </lineage>
</organism>
<evidence type="ECO:0000256" key="1">
    <source>
        <dbReference type="ARBA" id="ARBA00004308"/>
    </source>
</evidence>
<dbReference type="AlphaFoldDB" id="A0AA88LVM7"/>
<dbReference type="Pfam" id="PF07714">
    <property type="entry name" value="PK_Tyr_Ser-Thr"/>
    <property type="match status" value="1"/>
</dbReference>
<dbReference type="InterPro" id="IPR050122">
    <property type="entry name" value="RTK"/>
</dbReference>
<dbReference type="Proteomes" id="UP001187315">
    <property type="component" value="Unassembled WGS sequence"/>
</dbReference>
<dbReference type="GO" id="GO:0012505">
    <property type="term" value="C:endomembrane system"/>
    <property type="evidence" value="ECO:0007669"/>
    <property type="project" value="UniProtKB-SubCell"/>
</dbReference>
<dbReference type="PROSITE" id="PS50011">
    <property type="entry name" value="PROTEIN_KINASE_DOM"/>
    <property type="match status" value="1"/>
</dbReference>
<dbReference type="GO" id="GO:0004714">
    <property type="term" value="F:transmembrane receptor protein tyrosine kinase activity"/>
    <property type="evidence" value="ECO:0007669"/>
    <property type="project" value="TreeGrafter"/>
</dbReference>
<dbReference type="InterPro" id="IPR000719">
    <property type="entry name" value="Prot_kinase_dom"/>
</dbReference>
<dbReference type="InterPro" id="IPR011009">
    <property type="entry name" value="Kinase-like_dom_sf"/>
</dbReference>
<proteinExistence type="predicted"/>
<keyword evidence="4" id="KW-1133">Transmembrane helix</keyword>
<dbReference type="PANTHER" id="PTHR24416:SF631">
    <property type="entry name" value="SERINE_THREONINE_TYROSINE KINASE 1"/>
    <property type="match status" value="1"/>
</dbReference>
<protein>
    <recommendedName>
        <fullName evidence="5">Protein kinase domain-containing protein</fullName>
    </recommendedName>
</protein>
<keyword evidence="4" id="KW-0472">Membrane</keyword>
<feature type="domain" description="Protein kinase" evidence="5">
    <location>
        <begin position="79"/>
        <end position="353"/>
    </location>
</feature>
<gene>
    <name evidence="6" type="ORF">Q7C36_018977</name>
</gene>
<dbReference type="PANTHER" id="PTHR24416">
    <property type="entry name" value="TYROSINE-PROTEIN KINASE RECEPTOR"/>
    <property type="match status" value="1"/>
</dbReference>
<comment type="caution">
    <text evidence="6">The sequence shown here is derived from an EMBL/GenBank/DDBJ whole genome shotgun (WGS) entry which is preliminary data.</text>
</comment>
<keyword evidence="2" id="KW-0547">Nucleotide-binding</keyword>